<evidence type="ECO:0000256" key="1">
    <source>
        <dbReference type="SAM" id="Phobius"/>
    </source>
</evidence>
<name>A0A0A9ANP5_ARUDO</name>
<protein>
    <submittedName>
        <fullName evidence="2">Uncharacterized protein</fullName>
    </submittedName>
</protein>
<proteinExistence type="predicted"/>
<dbReference type="AlphaFoldDB" id="A0A0A9ANP5"/>
<sequence>MSWSRSERGRLHFLQLAGEEKIHHQLAGCISLCMFCCYLVVKR</sequence>
<accession>A0A0A9ANP5</accession>
<reference evidence="2" key="1">
    <citation type="submission" date="2014-09" db="EMBL/GenBank/DDBJ databases">
        <authorList>
            <person name="Magalhaes I.L.F."/>
            <person name="Oliveira U."/>
            <person name="Santos F.R."/>
            <person name="Vidigal T.H.D.A."/>
            <person name="Brescovit A.D."/>
            <person name="Santos A.J."/>
        </authorList>
    </citation>
    <scope>NUCLEOTIDE SEQUENCE</scope>
    <source>
        <tissue evidence="2">Shoot tissue taken approximately 20 cm above the soil surface</tissue>
    </source>
</reference>
<evidence type="ECO:0000313" key="2">
    <source>
        <dbReference type="EMBL" id="JAD52756.1"/>
    </source>
</evidence>
<organism evidence="2">
    <name type="scientific">Arundo donax</name>
    <name type="common">Giant reed</name>
    <name type="synonym">Donax arundinaceus</name>
    <dbReference type="NCBI Taxonomy" id="35708"/>
    <lineage>
        <taxon>Eukaryota</taxon>
        <taxon>Viridiplantae</taxon>
        <taxon>Streptophyta</taxon>
        <taxon>Embryophyta</taxon>
        <taxon>Tracheophyta</taxon>
        <taxon>Spermatophyta</taxon>
        <taxon>Magnoliopsida</taxon>
        <taxon>Liliopsida</taxon>
        <taxon>Poales</taxon>
        <taxon>Poaceae</taxon>
        <taxon>PACMAD clade</taxon>
        <taxon>Arundinoideae</taxon>
        <taxon>Arundineae</taxon>
        <taxon>Arundo</taxon>
    </lineage>
</organism>
<keyword evidence="1" id="KW-1133">Transmembrane helix</keyword>
<dbReference type="EMBL" id="GBRH01245139">
    <property type="protein sequence ID" value="JAD52756.1"/>
    <property type="molecule type" value="Transcribed_RNA"/>
</dbReference>
<feature type="transmembrane region" description="Helical" evidence="1">
    <location>
        <begin position="22"/>
        <end position="41"/>
    </location>
</feature>
<keyword evidence="1" id="KW-0472">Membrane</keyword>
<keyword evidence="1" id="KW-0812">Transmembrane</keyword>
<reference evidence="2" key="2">
    <citation type="journal article" date="2015" name="Data Brief">
        <title>Shoot transcriptome of the giant reed, Arundo donax.</title>
        <authorList>
            <person name="Barrero R.A."/>
            <person name="Guerrero F.D."/>
            <person name="Moolhuijzen P."/>
            <person name="Goolsby J.A."/>
            <person name="Tidwell J."/>
            <person name="Bellgard S.E."/>
            <person name="Bellgard M.I."/>
        </authorList>
    </citation>
    <scope>NUCLEOTIDE SEQUENCE</scope>
    <source>
        <tissue evidence="2">Shoot tissue taken approximately 20 cm above the soil surface</tissue>
    </source>
</reference>